<sequence>MRGKVKAWMRFDGSEAMEYDDDDDDQKRKEDGCRRRMVEAEGKESVPEEKGEKLWNEDVIDHDIVSTRESRYQNTVGDSAGFGVSLFAFRP</sequence>
<protein>
    <submittedName>
        <fullName evidence="2">Uncharacterized protein</fullName>
    </submittedName>
</protein>
<gene>
    <name evidence="2" type="ORF">SLEP1_g55762</name>
</gene>
<comment type="caution">
    <text evidence="2">The sequence shown here is derived from an EMBL/GenBank/DDBJ whole genome shotgun (WGS) entry which is preliminary data.</text>
</comment>
<accession>A0AAV5MHJ1</accession>
<dbReference type="EMBL" id="BPVZ01000278">
    <property type="protein sequence ID" value="GKV48988.1"/>
    <property type="molecule type" value="Genomic_DNA"/>
</dbReference>
<evidence type="ECO:0000256" key="1">
    <source>
        <dbReference type="SAM" id="MobiDB-lite"/>
    </source>
</evidence>
<feature type="region of interest" description="Disordered" evidence="1">
    <location>
        <begin position="16"/>
        <end position="52"/>
    </location>
</feature>
<feature type="compositionally biased region" description="Basic and acidic residues" evidence="1">
    <location>
        <begin position="25"/>
        <end position="52"/>
    </location>
</feature>
<dbReference type="AlphaFoldDB" id="A0AAV5MHJ1"/>
<organism evidence="2 3">
    <name type="scientific">Rubroshorea leprosula</name>
    <dbReference type="NCBI Taxonomy" id="152421"/>
    <lineage>
        <taxon>Eukaryota</taxon>
        <taxon>Viridiplantae</taxon>
        <taxon>Streptophyta</taxon>
        <taxon>Embryophyta</taxon>
        <taxon>Tracheophyta</taxon>
        <taxon>Spermatophyta</taxon>
        <taxon>Magnoliopsida</taxon>
        <taxon>eudicotyledons</taxon>
        <taxon>Gunneridae</taxon>
        <taxon>Pentapetalae</taxon>
        <taxon>rosids</taxon>
        <taxon>malvids</taxon>
        <taxon>Malvales</taxon>
        <taxon>Dipterocarpaceae</taxon>
        <taxon>Rubroshorea</taxon>
    </lineage>
</organism>
<proteinExistence type="predicted"/>
<reference evidence="2 3" key="1">
    <citation type="journal article" date="2021" name="Commun. Biol.">
        <title>The genome of Shorea leprosula (Dipterocarpaceae) highlights the ecological relevance of drought in aseasonal tropical rainforests.</title>
        <authorList>
            <person name="Ng K.K.S."/>
            <person name="Kobayashi M.J."/>
            <person name="Fawcett J.A."/>
            <person name="Hatakeyama M."/>
            <person name="Paape T."/>
            <person name="Ng C.H."/>
            <person name="Ang C.C."/>
            <person name="Tnah L.H."/>
            <person name="Lee C.T."/>
            <person name="Nishiyama T."/>
            <person name="Sese J."/>
            <person name="O'Brien M.J."/>
            <person name="Copetti D."/>
            <person name="Mohd Noor M.I."/>
            <person name="Ong R.C."/>
            <person name="Putra M."/>
            <person name="Sireger I.Z."/>
            <person name="Indrioko S."/>
            <person name="Kosugi Y."/>
            <person name="Izuno A."/>
            <person name="Isagi Y."/>
            <person name="Lee S.L."/>
            <person name="Shimizu K.K."/>
        </authorList>
    </citation>
    <scope>NUCLEOTIDE SEQUENCE [LARGE SCALE GENOMIC DNA]</scope>
    <source>
        <strain evidence="2">214</strain>
    </source>
</reference>
<dbReference type="Proteomes" id="UP001054252">
    <property type="component" value="Unassembled WGS sequence"/>
</dbReference>
<evidence type="ECO:0000313" key="2">
    <source>
        <dbReference type="EMBL" id="GKV48988.1"/>
    </source>
</evidence>
<keyword evidence="3" id="KW-1185">Reference proteome</keyword>
<name>A0AAV5MHJ1_9ROSI</name>
<evidence type="ECO:0000313" key="3">
    <source>
        <dbReference type="Proteomes" id="UP001054252"/>
    </source>
</evidence>